<name>A0A4C1ZF71_EUMVA</name>
<dbReference type="STRING" id="151549.A0A4C1ZF71"/>
<dbReference type="InterPro" id="IPR013083">
    <property type="entry name" value="Znf_RING/FYVE/PHD"/>
</dbReference>
<dbReference type="GO" id="GO:0031624">
    <property type="term" value="F:ubiquitin conjugating enzyme binding"/>
    <property type="evidence" value="ECO:0007669"/>
    <property type="project" value="TreeGrafter"/>
</dbReference>
<dbReference type="PROSITE" id="PS51081">
    <property type="entry name" value="ZF_SIAH"/>
    <property type="match status" value="1"/>
</dbReference>
<dbReference type="InterPro" id="IPR004162">
    <property type="entry name" value="SINA-like_animal"/>
</dbReference>
<evidence type="ECO:0000256" key="2">
    <source>
        <dbReference type="ARBA" id="ARBA00022771"/>
    </source>
</evidence>
<evidence type="ECO:0000313" key="7">
    <source>
        <dbReference type="EMBL" id="GBP86450.1"/>
    </source>
</evidence>
<dbReference type="Proteomes" id="UP000299102">
    <property type="component" value="Unassembled WGS sequence"/>
</dbReference>
<dbReference type="EMBL" id="BGZK01001796">
    <property type="protein sequence ID" value="GBP86450.1"/>
    <property type="molecule type" value="Genomic_DNA"/>
</dbReference>
<evidence type="ECO:0000256" key="5">
    <source>
        <dbReference type="SAM" id="MobiDB-lite"/>
    </source>
</evidence>
<evidence type="ECO:0000313" key="8">
    <source>
        <dbReference type="Proteomes" id="UP000299102"/>
    </source>
</evidence>
<keyword evidence="8" id="KW-1185">Reference proteome</keyword>
<keyword evidence="2 4" id="KW-0863">Zinc-finger</keyword>
<dbReference type="GO" id="GO:0061630">
    <property type="term" value="F:ubiquitin protein ligase activity"/>
    <property type="evidence" value="ECO:0007669"/>
    <property type="project" value="TreeGrafter"/>
</dbReference>
<evidence type="ECO:0000256" key="3">
    <source>
        <dbReference type="ARBA" id="ARBA00022833"/>
    </source>
</evidence>
<dbReference type="Gene3D" id="3.30.40.10">
    <property type="entry name" value="Zinc/RING finger domain, C3HC4 (zinc finger)"/>
    <property type="match status" value="1"/>
</dbReference>
<dbReference type="GO" id="GO:0008270">
    <property type="term" value="F:zinc ion binding"/>
    <property type="evidence" value="ECO:0007669"/>
    <property type="project" value="UniProtKB-KW"/>
</dbReference>
<dbReference type="OrthoDB" id="8124016at2759"/>
<comment type="caution">
    <text evidence="7">The sequence shown here is derived from an EMBL/GenBank/DDBJ whole genome shotgun (WGS) entry which is preliminary data.</text>
</comment>
<keyword evidence="1" id="KW-0479">Metal-binding</keyword>
<protein>
    <submittedName>
        <fullName evidence="7">E3 ubiquitin-protein ligase SINA-like 2</fullName>
    </submittedName>
</protein>
<dbReference type="GO" id="GO:0043161">
    <property type="term" value="P:proteasome-mediated ubiquitin-dependent protein catabolic process"/>
    <property type="evidence" value="ECO:0007669"/>
    <property type="project" value="TreeGrafter"/>
</dbReference>
<dbReference type="AlphaFoldDB" id="A0A4C1ZF71"/>
<dbReference type="PANTHER" id="PTHR45877:SF2">
    <property type="entry name" value="E3 UBIQUITIN-PROTEIN LIGASE SINA-RELATED"/>
    <property type="match status" value="1"/>
</dbReference>
<dbReference type="GO" id="GO:0005737">
    <property type="term" value="C:cytoplasm"/>
    <property type="evidence" value="ECO:0007669"/>
    <property type="project" value="TreeGrafter"/>
</dbReference>
<reference evidence="7 8" key="1">
    <citation type="journal article" date="2019" name="Commun. Biol.">
        <title>The bagworm genome reveals a unique fibroin gene that provides high tensile strength.</title>
        <authorList>
            <person name="Kono N."/>
            <person name="Nakamura H."/>
            <person name="Ohtoshi R."/>
            <person name="Tomita M."/>
            <person name="Numata K."/>
            <person name="Arakawa K."/>
        </authorList>
    </citation>
    <scope>NUCLEOTIDE SEQUENCE [LARGE SCALE GENOMIC DNA]</scope>
</reference>
<keyword evidence="3" id="KW-0862">Zinc</keyword>
<dbReference type="SUPFAM" id="SSF49599">
    <property type="entry name" value="TRAF domain-like"/>
    <property type="match status" value="1"/>
</dbReference>
<dbReference type="PANTHER" id="PTHR45877">
    <property type="entry name" value="E3 UBIQUITIN-PROTEIN LIGASE SIAH2"/>
    <property type="match status" value="1"/>
</dbReference>
<evidence type="ECO:0000259" key="6">
    <source>
        <dbReference type="PROSITE" id="PS51081"/>
    </source>
</evidence>
<sequence>MINSSLSLSSNLVTFDTDLDPVVTLSPEFTQVGDLRSFTAKLADAAAKFGTYDLMCCRGTKQVVFNLKQAKTHQLIVCMLRPCIRLLTSTLYSGFKAMLFKCSSKQGEPSLSCACCGQRLRAAPMYQCSGGHSACAECRAAARTCGVCGRPVTDMRSFALEVFIAQMKTRCPNASHGCRRMLAVDEEEAHARECPFAGVRCPAPAASPCPWIGSPTSEDTVNEPAVVVDYMDDNDDDDHLEDLDYLESVSELVWHDLFPVPTQALLTKQIKSIVKRLNSRDDTEEEERSGSQTGVELRPETSELQLTLKEKSQLEIDKSVESPDPEVQVQKKMGLENSIRREMSLFENGGVRGYYLGPVYK</sequence>
<accession>A0A4C1ZF71</accession>
<gene>
    <name evidence="7" type="ORF">EVAR_67490_1</name>
</gene>
<proteinExistence type="predicted"/>
<organism evidence="7 8">
    <name type="scientific">Eumeta variegata</name>
    <name type="common">Bagworm moth</name>
    <name type="synonym">Eumeta japonica</name>
    <dbReference type="NCBI Taxonomy" id="151549"/>
    <lineage>
        <taxon>Eukaryota</taxon>
        <taxon>Metazoa</taxon>
        <taxon>Ecdysozoa</taxon>
        <taxon>Arthropoda</taxon>
        <taxon>Hexapoda</taxon>
        <taxon>Insecta</taxon>
        <taxon>Pterygota</taxon>
        <taxon>Neoptera</taxon>
        <taxon>Endopterygota</taxon>
        <taxon>Lepidoptera</taxon>
        <taxon>Glossata</taxon>
        <taxon>Ditrysia</taxon>
        <taxon>Tineoidea</taxon>
        <taxon>Psychidae</taxon>
        <taxon>Oiketicinae</taxon>
        <taxon>Eumeta</taxon>
    </lineage>
</organism>
<feature type="domain" description="SIAH-type" evidence="6">
    <location>
        <begin position="166"/>
        <end position="236"/>
    </location>
</feature>
<evidence type="ECO:0000256" key="4">
    <source>
        <dbReference type="PROSITE-ProRule" id="PRU00455"/>
    </source>
</evidence>
<feature type="region of interest" description="Disordered" evidence="5">
    <location>
        <begin position="279"/>
        <end position="303"/>
    </location>
</feature>
<evidence type="ECO:0000256" key="1">
    <source>
        <dbReference type="ARBA" id="ARBA00022723"/>
    </source>
</evidence>
<dbReference type="InterPro" id="IPR013010">
    <property type="entry name" value="Znf_SIAH"/>
</dbReference>